<comment type="caution">
    <text evidence="2">The sequence shown here is derived from an EMBL/GenBank/DDBJ whole genome shotgun (WGS) entry which is preliminary data.</text>
</comment>
<evidence type="ECO:0000313" key="3">
    <source>
        <dbReference type="Proteomes" id="UP001499882"/>
    </source>
</evidence>
<keyword evidence="3" id="KW-1185">Reference proteome</keyword>
<dbReference type="EMBL" id="BAABKN010000019">
    <property type="protein sequence ID" value="GAA4743383.1"/>
    <property type="molecule type" value="Genomic_DNA"/>
</dbReference>
<dbReference type="Proteomes" id="UP001499882">
    <property type="component" value="Unassembled WGS sequence"/>
</dbReference>
<name>A0ABP8Z112_9ACTN</name>
<protein>
    <submittedName>
        <fullName evidence="2">Uncharacterized protein</fullName>
    </submittedName>
</protein>
<evidence type="ECO:0000313" key="2">
    <source>
        <dbReference type="EMBL" id="GAA4743383.1"/>
    </source>
</evidence>
<evidence type="ECO:0000256" key="1">
    <source>
        <dbReference type="SAM" id="MobiDB-lite"/>
    </source>
</evidence>
<sequence>MHQVQPRSRLLLDGSLQPLQPLQPHGMTLKPEQAGQHGAQAEGDHIWSAAAAEWASIRRVAAGTR</sequence>
<gene>
    <name evidence="2" type="ORF">GCM10023350_30110</name>
</gene>
<accession>A0ABP8Z112</accession>
<reference evidence="3" key="1">
    <citation type="journal article" date="2019" name="Int. J. Syst. Evol. Microbiol.">
        <title>The Global Catalogue of Microorganisms (GCM) 10K type strain sequencing project: providing services to taxonomists for standard genome sequencing and annotation.</title>
        <authorList>
            <consortium name="The Broad Institute Genomics Platform"/>
            <consortium name="The Broad Institute Genome Sequencing Center for Infectious Disease"/>
            <person name="Wu L."/>
            <person name="Ma J."/>
        </authorList>
    </citation>
    <scope>NUCLEOTIDE SEQUENCE [LARGE SCALE GENOMIC DNA]</scope>
    <source>
        <strain evidence="3">JCM 18532</strain>
    </source>
</reference>
<organism evidence="2 3">
    <name type="scientific">Nocardioides endophyticus</name>
    <dbReference type="NCBI Taxonomy" id="1353775"/>
    <lineage>
        <taxon>Bacteria</taxon>
        <taxon>Bacillati</taxon>
        <taxon>Actinomycetota</taxon>
        <taxon>Actinomycetes</taxon>
        <taxon>Propionibacteriales</taxon>
        <taxon>Nocardioidaceae</taxon>
        <taxon>Nocardioides</taxon>
    </lineage>
</organism>
<proteinExistence type="predicted"/>
<feature type="region of interest" description="Disordered" evidence="1">
    <location>
        <begin position="1"/>
        <end position="42"/>
    </location>
</feature>